<comment type="caution">
    <text evidence="1">The sequence shown here is derived from an EMBL/GenBank/DDBJ whole genome shotgun (WGS) entry which is preliminary data.</text>
</comment>
<proteinExistence type="predicted"/>
<feature type="non-terminal residue" evidence="1">
    <location>
        <position position="1"/>
    </location>
</feature>
<dbReference type="AlphaFoldDB" id="X1LTY9"/>
<gene>
    <name evidence="1" type="ORF">S06H3_29620</name>
</gene>
<sequence length="65" mass="7281">TGEHINQEMNTRKRQQLHPVKFGDSSIQVSTDWRLKFFAGESLVCLDVFFAGFGPDIIGQLDALA</sequence>
<organism evidence="1">
    <name type="scientific">marine sediment metagenome</name>
    <dbReference type="NCBI Taxonomy" id="412755"/>
    <lineage>
        <taxon>unclassified sequences</taxon>
        <taxon>metagenomes</taxon>
        <taxon>ecological metagenomes</taxon>
    </lineage>
</organism>
<name>X1LTY9_9ZZZZ</name>
<accession>X1LTY9</accession>
<dbReference type="EMBL" id="BARV01017369">
    <property type="protein sequence ID" value="GAI22553.1"/>
    <property type="molecule type" value="Genomic_DNA"/>
</dbReference>
<reference evidence="1" key="1">
    <citation type="journal article" date="2014" name="Front. Microbiol.">
        <title>High frequency of phylogenetically diverse reductive dehalogenase-homologous genes in deep subseafloor sedimentary metagenomes.</title>
        <authorList>
            <person name="Kawai M."/>
            <person name="Futagami T."/>
            <person name="Toyoda A."/>
            <person name="Takaki Y."/>
            <person name="Nishi S."/>
            <person name="Hori S."/>
            <person name="Arai W."/>
            <person name="Tsubouchi T."/>
            <person name="Morono Y."/>
            <person name="Uchiyama I."/>
            <person name="Ito T."/>
            <person name="Fujiyama A."/>
            <person name="Inagaki F."/>
            <person name="Takami H."/>
        </authorList>
    </citation>
    <scope>NUCLEOTIDE SEQUENCE</scope>
    <source>
        <strain evidence="1">Expedition CK06-06</strain>
    </source>
</reference>
<evidence type="ECO:0000313" key="1">
    <source>
        <dbReference type="EMBL" id="GAI22553.1"/>
    </source>
</evidence>
<protein>
    <submittedName>
        <fullName evidence="1">Uncharacterized protein</fullName>
    </submittedName>
</protein>